<evidence type="ECO:0000259" key="2">
    <source>
        <dbReference type="Pfam" id="PF00293"/>
    </source>
</evidence>
<evidence type="ECO:0000313" key="4">
    <source>
        <dbReference type="Proteomes" id="UP000191055"/>
    </source>
</evidence>
<dbReference type="InterPro" id="IPR015797">
    <property type="entry name" value="NUDIX_hydrolase-like_dom_sf"/>
</dbReference>
<dbReference type="Proteomes" id="UP000191055">
    <property type="component" value="Unassembled WGS sequence"/>
</dbReference>
<dbReference type="PANTHER" id="PTHR43736:SF1">
    <property type="entry name" value="DIHYDRONEOPTERIN TRIPHOSPHATE DIPHOSPHATASE"/>
    <property type="match status" value="1"/>
</dbReference>
<dbReference type="InterPro" id="IPR000086">
    <property type="entry name" value="NUDIX_hydrolase_dom"/>
</dbReference>
<name>A0A1T5GSJ4_9BACT</name>
<organism evidence="3 4">
    <name type="scientific">Alkalitalea saponilacus</name>
    <dbReference type="NCBI Taxonomy" id="889453"/>
    <lineage>
        <taxon>Bacteria</taxon>
        <taxon>Pseudomonadati</taxon>
        <taxon>Bacteroidota</taxon>
        <taxon>Bacteroidia</taxon>
        <taxon>Marinilabiliales</taxon>
        <taxon>Marinilabiliaceae</taxon>
        <taxon>Alkalitalea</taxon>
    </lineage>
</organism>
<dbReference type="GO" id="GO:0016787">
    <property type="term" value="F:hydrolase activity"/>
    <property type="evidence" value="ECO:0007669"/>
    <property type="project" value="UniProtKB-KW"/>
</dbReference>
<evidence type="ECO:0000313" key="3">
    <source>
        <dbReference type="EMBL" id="SKC11383.1"/>
    </source>
</evidence>
<protein>
    <submittedName>
        <fullName evidence="3">NUDIX domain-containing protein</fullName>
    </submittedName>
</protein>
<dbReference type="Pfam" id="PF00293">
    <property type="entry name" value="NUDIX"/>
    <property type="match status" value="1"/>
</dbReference>
<keyword evidence="4" id="KW-1185">Reference proteome</keyword>
<feature type="domain" description="Nudix hydrolase" evidence="2">
    <location>
        <begin position="3"/>
        <end position="97"/>
    </location>
</feature>
<dbReference type="AlphaFoldDB" id="A0A1T5GSJ4"/>
<dbReference type="InterPro" id="IPR020084">
    <property type="entry name" value="NUDIX_hydrolase_CS"/>
</dbReference>
<dbReference type="SUPFAM" id="SSF55811">
    <property type="entry name" value="Nudix"/>
    <property type="match status" value="1"/>
</dbReference>
<reference evidence="3 4" key="1">
    <citation type="submission" date="2017-02" db="EMBL/GenBank/DDBJ databases">
        <authorList>
            <person name="Peterson S.W."/>
        </authorList>
    </citation>
    <scope>NUCLEOTIDE SEQUENCE [LARGE SCALE GENOMIC DNA]</scope>
    <source>
        <strain evidence="3 4">DSM 24412</strain>
    </source>
</reference>
<dbReference type="Gene3D" id="3.90.79.10">
    <property type="entry name" value="Nucleoside Triphosphate Pyrophosphohydrolase"/>
    <property type="match status" value="1"/>
</dbReference>
<evidence type="ECO:0000256" key="1">
    <source>
        <dbReference type="ARBA" id="ARBA00022801"/>
    </source>
</evidence>
<dbReference type="PROSITE" id="PS00893">
    <property type="entry name" value="NUDIX_BOX"/>
    <property type="match status" value="1"/>
</dbReference>
<dbReference type="STRING" id="889453.SAMN03080601_01948"/>
<proteinExistence type="predicted"/>
<keyword evidence="1" id="KW-0378">Hydrolase</keyword>
<dbReference type="PANTHER" id="PTHR43736">
    <property type="entry name" value="ADP-RIBOSE PYROPHOSPHATASE"/>
    <property type="match status" value="1"/>
</dbReference>
<dbReference type="EMBL" id="FUYV01000010">
    <property type="protein sequence ID" value="SKC11383.1"/>
    <property type="molecule type" value="Genomic_DNA"/>
</dbReference>
<sequence>MTKFPGGGLKFGEGTKACLQREINEEFGLEAEILEHFYTTDYFQPAKFFENTQLISIYYKMEIPGLPKLPICSEPFVADNELPQILRWMPLKDLDKNHLTFAIDQKVAGYLTGNVSNQM</sequence>
<accession>A0A1T5GSJ4</accession>
<gene>
    <name evidence="3" type="ORF">SAMN03080601_01948</name>
</gene>